<feature type="region of interest" description="Disordered" evidence="1">
    <location>
        <begin position="1"/>
        <end position="34"/>
    </location>
</feature>
<name>A0A0F9A438_9ZZZZ</name>
<dbReference type="AlphaFoldDB" id="A0A0F9A438"/>
<feature type="non-terminal residue" evidence="2">
    <location>
        <position position="1"/>
    </location>
</feature>
<comment type="caution">
    <text evidence="2">The sequence shown here is derived from an EMBL/GenBank/DDBJ whole genome shotgun (WGS) entry which is preliminary data.</text>
</comment>
<gene>
    <name evidence="2" type="ORF">LCGC14_2959150</name>
</gene>
<sequence>KVSVVRGRHPKSRYPRFEPRANWPRGSPNAGVNVPIRGKPGVQIELEVTYHAAQKHLPIVPLKRAA</sequence>
<organism evidence="2">
    <name type="scientific">marine sediment metagenome</name>
    <dbReference type="NCBI Taxonomy" id="412755"/>
    <lineage>
        <taxon>unclassified sequences</taxon>
        <taxon>metagenomes</taxon>
        <taxon>ecological metagenomes</taxon>
    </lineage>
</organism>
<evidence type="ECO:0000256" key="1">
    <source>
        <dbReference type="SAM" id="MobiDB-lite"/>
    </source>
</evidence>
<proteinExistence type="predicted"/>
<dbReference type="EMBL" id="LAZR01059845">
    <property type="protein sequence ID" value="KKK66931.1"/>
    <property type="molecule type" value="Genomic_DNA"/>
</dbReference>
<evidence type="ECO:0000313" key="2">
    <source>
        <dbReference type="EMBL" id="KKK66931.1"/>
    </source>
</evidence>
<reference evidence="2" key="1">
    <citation type="journal article" date="2015" name="Nature">
        <title>Complex archaea that bridge the gap between prokaryotes and eukaryotes.</title>
        <authorList>
            <person name="Spang A."/>
            <person name="Saw J.H."/>
            <person name="Jorgensen S.L."/>
            <person name="Zaremba-Niedzwiedzka K."/>
            <person name="Martijn J."/>
            <person name="Lind A.E."/>
            <person name="van Eijk R."/>
            <person name="Schleper C."/>
            <person name="Guy L."/>
            <person name="Ettema T.J."/>
        </authorList>
    </citation>
    <scope>NUCLEOTIDE SEQUENCE</scope>
</reference>
<protein>
    <submittedName>
        <fullName evidence="2">Uncharacterized protein</fullName>
    </submittedName>
</protein>
<accession>A0A0F9A438</accession>
<feature type="compositionally biased region" description="Basic residues" evidence="1">
    <location>
        <begin position="1"/>
        <end position="14"/>
    </location>
</feature>